<dbReference type="InterPro" id="IPR000843">
    <property type="entry name" value="HTH_LacI"/>
</dbReference>
<evidence type="ECO:0000256" key="2">
    <source>
        <dbReference type="ARBA" id="ARBA00023125"/>
    </source>
</evidence>
<dbReference type="PROSITE" id="PS50932">
    <property type="entry name" value="HTH_LACI_2"/>
    <property type="match status" value="1"/>
</dbReference>
<reference evidence="5 6" key="1">
    <citation type="submission" date="2023-07" db="EMBL/GenBank/DDBJ databases">
        <title>Genomic Encyclopedia of Type Strains, Phase IV (KMG-IV): sequencing the most valuable type-strain genomes for metagenomic binning, comparative biology and taxonomic classification.</title>
        <authorList>
            <person name="Goeker M."/>
        </authorList>
    </citation>
    <scope>NUCLEOTIDE SEQUENCE [LARGE SCALE GENOMIC DNA]</scope>
    <source>
        <strain evidence="5 6">DSM 1111</strain>
    </source>
</reference>
<dbReference type="SMART" id="SM00354">
    <property type="entry name" value="HTH_LACI"/>
    <property type="match status" value="1"/>
</dbReference>
<dbReference type="PANTHER" id="PTHR30146:SF138">
    <property type="entry name" value="TRANSCRIPTIONAL REGULATORY PROTEIN"/>
    <property type="match status" value="1"/>
</dbReference>
<dbReference type="InterPro" id="IPR010982">
    <property type="entry name" value="Lambda_DNA-bd_dom_sf"/>
</dbReference>
<name>A0ABU0GFL3_9HYPH</name>
<sequence>MVPKVTSWDVARMAGVSRTTVSMVLNKSETVSLSDETRRRVLQAASDLGYKPNSAARMLVRGDTETIGLIISDPAILPIDAFIPQLMHGISQCNREHGYHVLLEGITAGNSANPYESMVESRRIDGMIVLNPRSDDPNLRDLIDRGYPVVLVGSVRHPDELSVNFTTSEGISAAVENLVGLGHRKIGTVPFCRAGLIGTDVRLAVLRRELANHGIELPDSHVEHANFSAESGHHATRRLLERHPDITAIMAGNDTIAIGCISAAHALGRSVPEHLSLVGFDNLPFSPWLTPALTTINVDASLQGKIAAELLIKRLRGEPITERQIKLPTSLVLRASTAQVT</sequence>
<dbReference type="CDD" id="cd06267">
    <property type="entry name" value="PBP1_LacI_sugar_binding-like"/>
    <property type="match status" value="1"/>
</dbReference>
<dbReference type="Pfam" id="PF13377">
    <property type="entry name" value="Peripla_BP_3"/>
    <property type="match status" value="1"/>
</dbReference>
<keyword evidence="6" id="KW-1185">Reference proteome</keyword>
<keyword evidence="3" id="KW-0804">Transcription</keyword>
<dbReference type="RefSeq" id="WP_307377565.1">
    <property type="nucleotide sequence ID" value="NZ_JAUSUW010000022.1"/>
</dbReference>
<proteinExistence type="predicted"/>
<dbReference type="Gene3D" id="3.40.50.2300">
    <property type="match status" value="2"/>
</dbReference>
<comment type="caution">
    <text evidence="5">The sequence shown here is derived from an EMBL/GenBank/DDBJ whole genome shotgun (WGS) entry which is preliminary data.</text>
</comment>
<keyword evidence="1" id="KW-0805">Transcription regulation</keyword>
<keyword evidence="2" id="KW-0238">DNA-binding</keyword>
<evidence type="ECO:0000313" key="5">
    <source>
        <dbReference type="EMBL" id="MDQ0423531.1"/>
    </source>
</evidence>
<dbReference type="Pfam" id="PF00356">
    <property type="entry name" value="LacI"/>
    <property type="match status" value="1"/>
</dbReference>
<evidence type="ECO:0000313" key="6">
    <source>
        <dbReference type="Proteomes" id="UP001238496"/>
    </source>
</evidence>
<organism evidence="5 6">
    <name type="scientific">Peteryoungia aggregata LMG 23059</name>
    <dbReference type="NCBI Taxonomy" id="1368425"/>
    <lineage>
        <taxon>Bacteria</taxon>
        <taxon>Pseudomonadati</taxon>
        <taxon>Pseudomonadota</taxon>
        <taxon>Alphaproteobacteria</taxon>
        <taxon>Hyphomicrobiales</taxon>
        <taxon>Rhizobiaceae</taxon>
        <taxon>Peteryoungia</taxon>
    </lineage>
</organism>
<evidence type="ECO:0000256" key="1">
    <source>
        <dbReference type="ARBA" id="ARBA00023015"/>
    </source>
</evidence>
<dbReference type="EMBL" id="JAUSUW010000022">
    <property type="protein sequence ID" value="MDQ0423531.1"/>
    <property type="molecule type" value="Genomic_DNA"/>
</dbReference>
<evidence type="ECO:0000256" key="3">
    <source>
        <dbReference type="ARBA" id="ARBA00023163"/>
    </source>
</evidence>
<evidence type="ECO:0000259" key="4">
    <source>
        <dbReference type="PROSITE" id="PS50932"/>
    </source>
</evidence>
<protein>
    <submittedName>
        <fullName evidence="5">LacI family transcriptional regulator</fullName>
    </submittedName>
</protein>
<dbReference type="CDD" id="cd01392">
    <property type="entry name" value="HTH_LacI"/>
    <property type="match status" value="1"/>
</dbReference>
<dbReference type="Proteomes" id="UP001238496">
    <property type="component" value="Unassembled WGS sequence"/>
</dbReference>
<dbReference type="SUPFAM" id="SSF47413">
    <property type="entry name" value="lambda repressor-like DNA-binding domains"/>
    <property type="match status" value="1"/>
</dbReference>
<dbReference type="PANTHER" id="PTHR30146">
    <property type="entry name" value="LACI-RELATED TRANSCRIPTIONAL REPRESSOR"/>
    <property type="match status" value="1"/>
</dbReference>
<feature type="domain" description="HTH lacI-type" evidence="4">
    <location>
        <begin position="5"/>
        <end position="61"/>
    </location>
</feature>
<dbReference type="InterPro" id="IPR046335">
    <property type="entry name" value="LacI/GalR-like_sensor"/>
</dbReference>
<dbReference type="Gene3D" id="1.10.260.40">
    <property type="entry name" value="lambda repressor-like DNA-binding domains"/>
    <property type="match status" value="1"/>
</dbReference>
<dbReference type="SUPFAM" id="SSF53822">
    <property type="entry name" value="Periplasmic binding protein-like I"/>
    <property type="match status" value="1"/>
</dbReference>
<gene>
    <name evidence="5" type="ORF">J2045_004583</name>
</gene>
<accession>A0ABU0GFL3</accession>
<dbReference type="InterPro" id="IPR028082">
    <property type="entry name" value="Peripla_BP_I"/>
</dbReference>